<dbReference type="SUPFAM" id="SSF47384">
    <property type="entry name" value="Homodimeric domain of signal transducing histidine kinase"/>
    <property type="match status" value="1"/>
</dbReference>
<dbReference type="InterPro" id="IPR036097">
    <property type="entry name" value="HisK_dim/P_sf"/>
</dbReference>
<dbReference type="PROSITE" id="PS50109">
    <property type="entry name" value="HIS_KIN"/>
    <property type="match status" value="1"/>
</dbReference>
<dbReference type="AlphaFoldDB" id="A0AAX3LQ34"/>
<dbReference type="Pfam" id="PF02518">
    <property type="entry name" value="HATPase_c"/>
    <property type="match status" value="1"/>
</dbReference>
<comment type="catalytic activity">
    <reaction evidence="1">
        <text>ATP + protein L-histidine = ADP + protein N-phospho-L-histidine.</text>
        <dbReference type="EC" id="2.7.13.3"/>
    </reaction>
</comment>
<keyword evidence="3" id="KW-0597">Phosphoprotein</keyword>
<dbReference type="Pfam" id="PF16927">
    <property type="entry name" value="HisKA_7TM"/>
    <property type="match status" value="1"/>
</dbReference>
<evidence type="ECO:0000313" key="9">
    <source>
        <dbReference type="Proteomes" id="UP001210770"/>
    </source>
</evidence>
<feature type="transmembrane region" description="Helical" evidence="6">
    <location>
        <begin position="182"/>
        <end position="205"/>
    </location>
</feature>
<dbReference type="GO" id="GO:0005886">
    <property type="term" value="C:plasma membrane"/>
    <property type="evidence" value="ECO:0007669"/>
    <property type="project" value="TreeGrafter"/>
</dbReference>
<feature type="transmembrane region" description="Helical" evidence="6">
    <location>
        <begin position="211"/>
        <end position="231"/>
    </location>
</feature>
<evidence type="ECO:0000313" key="8">
    <source>
        <dbReference type="EMBL" id="WCE70816.1"/>
    </source>
</evidence>
<evidence type="ECO:0000256" key="6">
    <source>
        <dbReference type="SAM" id="Phobius"/>
    </source>
</evidence>
<keyword evidence="6" id="KW-0472">Membrane</keyword>
<dbReference type="EMBL" id="CP116423">
    <property type="protein sequence ID" value="WCE70816.1"/>
    <property type="molecule type" value="Genomic_DNA"/>
</dbReference>
<dbReference type="SUPFAM" id="SSF55874">
    <property type="entry name" value="ATPase domain of HSP90 chaperone/DNA topoisomerase II/histidine kinase"/>
    <property type="match status" value="1"/>
</dbReference>
<feature type="transmembrane region" description="Helical" evidence="6">
    <location>
        <begin position="41"/>
        <end position="62"/>
    </location>
</feature>
<dbReference type="PRINTS" id="PR00344">
    <property type="entry name" value="BCTRLSENSOR"/>
</dbReference>
<protein>
    <recommendedName>
        <fullName evidence="2">histidine kinase</fullName>
        <ecNumber evidence="2">2.7.13.3</ecNumber>
    </recommendedName>
</protein>
<dbReference type="Gene3D" id="1.10.287.130">
    <property type="match status" value="1"/>
</dbReference>
<dbReference type="InterPro" id="IPR004358">
    <property type="entry name" value="Sig_transdc_His_kin-like_C"/>
</dbReference>
<keyword evidence="6" id="KW-1133">Transmembrane helix</keyword>
<name>A0AAX3LQ34_9RHOB</name>
<accession>A0AAX3LQ34</accession>
<dbReference type="PANTHER" id="PTHR43047:SF72">
    <property type="entry name" value="OSMOSENSING HISTIDINE PROTEIN KINASE SLN1"/>
    <property type="match status" value="1"/>
</dbReference>
<dbReference type="Proteomes" id="UP001210770">
    <property type="component" value="Chromosome"/>
</dbReference>
<keyword evidence="5 8" id="KW-0418">Kinase</keyword>
<feature type="domain" description="Histidine kinase" evidence="7">
    <location>
        <begin position="365"/>
        <end position="584"/>
    </location>
</feature>
<dbReference type="InterPro" id="IPR031621">
    <property type="entry name" value="HisKA_7TM"/>
</dbReference>
<evidence type="ECO:0000256" key="2">
    <source>
        <dbReference type="ARBA" id="ARBA00012438"/>
    </source>
</evidence>
<dbReference type="Pfam" id="PF00512">
    <property type="entry name" value="HisKA"/>
    <property type="match status" value="1"/>
</dbReference>
<dbReference type="EC" id="2.7.13.3" evidence="2"/>
<dbReference type="PANTHER" id="PTHR43047">
    <property type="entry name" value="TWO-COMPONENT HISTIDINE PROTEIN KINASE"/>
    <property type="match status" value="1"/>
</dbReference>
<dbReference type="InterPro" id="IPR003661">
    <property type="entry name" value="HisK_dim/P_dom"/>
</dbReference>
<keyword evidence="6" id="KW-0812">Transmembrane</keyword>
<evidence type="ECO:0000256" key="4">
    <source>
        <dbReference type="ARBA" id="ARBA00022679"/>
    </source>
</evidence>
<proteinExistence type="predicted"/>
<dbReference type="GO" id="GO:0009927">
    <property type="term" value="F:histidine phosphotransfer kinase activity"/>
    <property type="evidence" value="ECO:0007669"/>
    <property type="project" value="TreeGrafter"/>
</dbReference>
<dbReference type="CDD" id="cd00082">
    <property type="entry name" value="HisKA"/>
    <property type="match status" value="1"/>
</dbReference>
<evidence type="ECO:0000259" key="7">
    <source>
        <dbReference type="PROSITE" id="PS50109"/>
    </source>
</evidence>
<feature type="transmembrane region" description="Helical" evidence="6">
    <location>
        <begin position="151"/>
        <end position="170"/>
    </location>
</feature>
<sequence>MLTCFQGLMLDPVYWTVLAVSTIAAAVAFWTLKFQEFHGKIYYALTFLGMIWTLMMVGAEAATPAYACQMQQAQLAWLGHGMVPVAWSFFIFEYVGPSSRSRGWVSLLALIAVPLAAFGLAATNDWHHLIYTAETALQPGDDQITFEHGPGYFLVLAGLYCFVMATLIWLGRAFFRAKRAAWPLLTMLVVITLIPLGANAAYALLGFTVVGLDPTAFMFTLGIFAFSWLLVTNKTMDMPSVGQSTLFDTMSEPLILLDARRRVIRSNAAAKRSGLLSDPTLSHDLIAGIEAQMAQNGSAHITCNERLYEPRVQPIENPLAPAGPAIGWSVTFVDVTERIATTTALERALREADEANRAKDEFISVVSHELRTPLTSLKGGLALALSGKLGEIKGPLRSSLDIAHRNGVRLSRLVDNILLVQKLEVQALSLEWLPVDLPALLRESIEENRMYAHERGVRLDIGSVGQPAVVLGDAFAIRQVVDNLISNAVKFSNVGDTVEGTLTTNNGRVRVSIRDHGRGIPEGMEEKVFGRFGQLDDDGQKSTQGSGLGLHISRQLARQMAGDLFYESEVGVGSTFHVEFGIGAGAETTPQAAPSALQSTD</sequence>
<keyword evidence="4" id="KW-0808">Transferase</keyword>
<dbReference type="RefSeq" id="WP_271689030.1">
    <property type="nucleotide sequence ID" value="NZ_CP116423.1"/>
</dbReference>
<evidence type="ECO:0000256" key="3">
    <source>
        <dbReference type="ARBA" id="ARBA00022553"/>
    </source>
</evidence>
<reference evidence="8" key="1">
    <citation type="submission" date="2023-01" db="EMBL/GenBank/DDBJ databases">
        <title>Comparative genomic analysis of cold water coral derived Sulfitobacter faviae: insights into their metabolism and habitat adaptation.</title>
        <authorList>
            <person name="Guo Y."/>
            <person name="Lin S."/>
            <person name="Huang Z."/>
            <person name="Tang K."/>
            <person name="Wang X."/>
        </authorList>
    </citation>
    <scope>NUCLEOTIDE SEQUENCE</scope>
    <source>
        <strain evidence="8">SCSIO W_1865</strain>
    </source>
</reference>
<dbReference type="GO" id="GO:0000155">
    <property type="term" value="F:phosphorelay sensor kinase activity"/>
    <property type="evidence" value="ECO:0007669"/>
    <property type="project" value="InterPro"/>
</dbReference>
<dbReference type="InterPro" id="IPR005467">
    <property type="entry name" value="His_kinase_dom"/>
</dbReference>
<gene>
    <name evidence="8" type="ORF">PL336_02950</name>
</gene>
<dbReference type="SMART" id="SM00388">
    <property type="entry name" value="HisKA"/>
    <property type="match status" value="1"/>
</dbReference>
<feature type="transmembrane region" description="Helical" evidence="6">
    <location>
        <begin position="12"/>
        <end position="32"/>
    </location>
</feature>
<evidence type="ECO:0000256" key="5">
    <source>
        <dbReference type="ARBA" id="ARBA00022777"/>
    </source>
</evidence>
<feature type="transmembrane region" description="Helical" evidence="6">
    <location>
        <begin position="74"/>
        <end position="92"/>
    </location>
</feature>
<dbReference type="InterPro" id="IPR003594">
    <property type="entry name" value="HATPase_dom"/>
</dbReference>
<feature type="transmembrane region" description="Helical" evidence="6">
    <location>
        <begin position="104"/>
        <end position="122"/>
    </location>
</feature>
<evidence type="ECO:0000256" key="1">
    <source>
        <dbReference type="ARBA" id="ARBA00000085"/>
    </source>
</evidence>
<dbReference type="SMART" id="SM00387">
    <property type="entry name" value="HATPase_c"/>
    <property type="match status" value="1"/>
</dbReference>
<dbReference type="Gene3D" id="3.30.565.10">
    <property type="entry name" value="Histidine kinase-like ATPase, C-terminal domain"/>
    <property type="match status" value="1"/>
</dbReference>
<dbReference type="InterPro" id="IPR036890">
    <property type="entry name" value="HATPase_C_sf"/>
</dbReference>
<organism evidence="8 9">
    <name type="scientific">Sulfitobacter faviae</name>
    <dbReference type="NCBI Taxonomy" id="1775881"/>
    <lineage>
        <taxon>Bacteria</taxon>
        <taxon>Pseudomonadati</taxon>
        <taxon>Pseudomonadota</taxon>
        <taxon>Alphaproteobacteria</taxon>
        <taxon>Rhodobacterales</taxon>
        <taxon>Roseobacteraceae</taxon>
        <taxon>Sulfitobacter</taxon>
    </lineage>
</organism>